<dbReference type="InterPro" id="IPR007502">
    <property type="entry name" value="Helicase-assoc_dom"/>
</dbReference>
<dbReference type="Gene3D" id="3.40.50.300">
    <property type="entry name" value="P-loop containing nucleotide triphosphate hydrolases"/>
    <property type="match status" value="2"/>
</dbReference>
<dbReference type="GO" id="GO:0016787">
    <property type="term" value="F:hydrolase activity"/>
    <property type="evidence" value="ECO:0007669"/>
    <property type="project" value="UniProtKB-KW"/>
</dbReference>
<evidence type="ECO:0000259" key="12">
    <source>
        <dbReference type="PROSITE" id="PS51194"/>
    </source>
</evidence>
<dbReference type="PANTHER" id="PTHR18934">
    <property type="entry name" value="ATP-DEPENDENT RNA HELICASE"/>
    <property type="match status" value="1"/>
</dbReference>
<evidence type="ECO:0000256" key="4">
    <source>
        <dbReference type="ARBA" id="ARBA00022741"/>
    </source>
</evidence>
<evidence type="ECO:0000256" key="8">
    <source>
        <dbReference type="ARBA" id="ARBA00023187"/>
    </source>
</evidence>
<dbReference type="SMART" id="SM00487">
    <property type="entry name" value="DEXDc"/>
    <property type="match status" value="1"/>
</dbReference>
<evidence type="ECO:0000256" key="10">
    <source>
        <dbReference type="ARBA" id="ARBA00047984"/>
    </source>
</evidence>
<keyword evidence="7" id="KW-0067">ATP-binding</keyword>
<dbReference type="GO" id="GO:0003723">
    <property type="term" value="F:RNA binding"/>
    <property type="evidence" value="ECO:0007669"/>
    <property type="project" value="TreeGrafter"/>
</dbReference>
<dbReference type="Pfam" id="PF07717">
    <property type="entry name" value="OB_NTP_bind"/>
    <property type="match status" value="1"/>
</dbReference>
<keyword evidence="3" id="KW-0747">Spliceosome</keyword>
<dbReference type="Ensembl" id="ENSGACT00000059133.1">
    <property type="protein sequence ID" value="ENSGACP00000054165.1"/>
    <property type="gene ID" value="ENSGACG00000015776.3"/>
</dbReference>
<evidence type="ECO:0000256" key="1">
    <source>
        <dbReference type="ARBA" id="ARBA00012552"/>
    </source>
</evidence>
<dbReference type="Pfam" id="PF21010">
    <property type="entry name" value="HA2_C"/>
    <property type="match status" value="1"/>
</dbReference>
<name>A0AAQ4QS98_GASAC</name>
<dbReference type="InterPro" id="IPR011709">
    <property type="entry name" value="DEAD-box_helicase_OB_fold"/>
</dbReference>
<dbReference type="InterPro" id="IPR001650">
    <property type="entry name" value="Helicase_C-like"/>
</dbReference>
<dbReference type="Pfam" id="PF00270">
    <property type="entry name" value="DEAD"/>
    <property type="match status" value="1"/>
</dbReference>
<evidence type="ECO:0000313" key="13">
    <source>
        <dbReference type="Ensembl" id="ENSGACP00000054165.1"/>
    </source>
</evidence>
<accession>A0AAQ4QS98</accession>
<evidence type="ECO:0000313" key="14">
    <source>
        <dbReference type="Proteomes" id="UP000007635"/>
    </source>
</evidence>
<dbReference type="InterPro" id="IPR027417">
    <property type="entry name" value="P-loop_NTPase"/>
</dbReference>
<keyword evidence="5" id="KW-0378">Hydrolase</keyword>
<dbReference type="InterPro" id="IPR014001">
    <property type="entry name" value="Helicase_ATP-bd"/>
</dbReference>
<evidence type="ECO:0000256" key="9">
    <source>
        <dbReference type="ARBA" id="ARBA00038040"/>
    </source>
</evidence>
<dbReference type="CDD" id="cd18791">
    <property type="entry name" value="SF2_C_RHA"/>
    <property type="match status" value="1"/>
</dbReference>
<dbReference type="GO" id="GO:0034458">
    <property type="term" value="F:3'-5' RNA helicase activity"/>
    <property type="evidence" value="ECO:0007669"/>
    <property type="project" value="TreeGrafter"/>
</dbReference>
<feature type="domain" description="Helicase C-terminal" evidence="12">
    <location>
        <begin position="286"/>
        <end position="456"/>
    </location>
</feature>
<reference evidence="13" key="3">
    <citation type="submission" date="2025-09" db="UniProtKB">
        <authorList>
            <consortium name="Ensembl"/>
        </authorList>
    </citation>
    <scope>IDENTIFICATION</scope>
</reference>
<evidence type="ECO:0000256" key="2">
    <source>
        <dbReference type="ARBA" id="ARBA00022664"/>
    </source>
</evidence>
<dbReference type="SUPFAM" id="SSF52540">
    <property type="entry name" value="P-loop containing nucleoside triphosphate hydrolases"/>
    <property type="match status" value="1"/>
</dbReference>
<dbReference type="PANTHER" id="PTHR18934:SF91">
    <property type="entry name" value="PRE-MRNA-SPLICING FACTOR ATP-DEPENDENT RNA HELICASE PRP16"/>
    <property type="match status" value="1"/>
</dbReference>
<dbReference type="AlphaFoldDB" id="A0AAQ4QS98"/>
<dbReference type="GO" id="GO:0000398">
    <property type="term" value="P:mRNA splicing, via spliceosome"/>
    <property type="evidence" value="ECO:0007669"/>
    <property type="project" value="UniProtKB-ARBA"/>
</dbReference>
<dbReference type="GO" id="GO:0005681">
    <property type="term" value="C:spliceosomal complex"/>
    <property type="evidence" value="ECO:0007669"/>
    <property type="project" value="UniProtKB-KW"/>
</dbReference>
<dbReference type="FunFam" id="3.40.50.300:FF:000615">
    <property type="entry name" value="pre-mRNA-splicing factor ATP-dependent RNA helicase DEAH7"/>
    <property type="match status" value="1"/>
</dbReference>
<proteinExistence type="inferred from homology"/>
<dbReference type="SMART" id="SM00490">
    <property type="entry name" value="HELICc"/>
    <property type="match status" value="1"/>
</dbReference>
<dbReference type="Gene3D" id="1.20.120.1080">
    <property type="match status" value="1"/>
</dbReference>
<dbReference type="Proteomes" id="UP000007635">
    <property type="component" value="Chromosome II"/>
</dbReference>
<keyword evidence="2" id="KW-0507">mRNA processing</keyword>
<dbReference type="FunFam" id="1.20.120.1080:FF:000001">
    <property type="entry name" value="Pre-mRNA-splicing factor ATP-dependent RNA helicase"/>
    <property type="match status" value="1"/>
</dbReference>
<dbReference type="GeneTree" id="ENSGT00940000156898"/>
<dbReference type="InterPro" id="IPR048333">
    <property type="entry name" value="HA2_WH"/>
</dbReference>
<evidence type="ECO:0000256" key="3">
    <source>
        <dbReference type="ARBA" id="ARBA00022728"/>
    </source>
</evidence>
<keyword evidence="14" id="KW-1185">Reference proteome</keyword>
<dbReference type="Pfam" id="PF04408">
    <property type="entry name" value="WHD_HA2"/>
    <property type="match status" value="1"/>
</dbReference>
<reference evidence="13 14" key="1">
    <citation type="journal article" date="2021" name="G3 (Bethesda)">
        <title>Improved contiguity of the threespine stickleback genome using long-read sequencing.</title>
        <authorList>
            <person name="Nath S."/>
            <person name="Shaw D.E."/>
            <person name="White M.A."/>
        </authorList>
    </citation>
    <scope>NUCLEOTIDE SEQUENCE [LARGE SCALE GENOMIC DNA]</scope>
    <source>
        <strain evidence="13 14">Lake Benthic</strain>
    </source>
</reference>
<evidence type="ECO:0000256" key="7">
    <source>
        <dbReference type="ARBA" id="ARBA00022840"/>
    </source>
</evidence>
<dbReference type="SMART" id="SM00847">
    <property type="entry name" value="HA2"/>
    <property type="match status" value="1"/>
</dbReference>
<protein>
    <recommendedName>
        <fullName evidence="1">RNA helicase</fullName>
        <ecNumber evidence="1">3.6.4.13</ecNumber>
    </recommendedName>
</protein>
<organism evidence="13 14">
    <name type="scientific">Gasterosteus aculeatus aculeatus</name>
    <name type="common">three-spined stickleback</name>
    <dbReference type="NCBI Taxonomy" id="481459"/>
    <lineage>
        <taxon>Eukaryota</taxon>
        <taxon>Metazoa</taxon>
        <taxon>Chordata</taxon>
        <taxon>Craniata</taxon>
        <taxon>Vertebrata</taxon>
        <taxon>Euteleostomi</taxon>
        <taxon>Actinopterygii</taxon>
        <taxon>Neopterygii</taxon>
        <taxon>Teleostei</taxon>
        <taxon>Neoteleostei</taxon>
        <taxon>Acanthomorphata</taxon>
        <taxon>Eupercaria</taxon>
        <taxon>Perciformes</taxon>
        <taxon>Cottioidei</taxon>
        <taxon>Gasterosteales</taxon>
        <taxon>Gasterosteidae</taxon>
        <taxon>Gasterosteus</taxon>
    </lineage>
</organism>
<keyword evidence="4" id="KW-0547">Nucleotide-binding</keyword>
<dbReference type="GO" id="GO:0005524">
    <property type="term" value="F:ATP binding"/>
    <property type="evidence" value="ECO:0007669"/>
    <property type="project" value="UniProtKB-KW"/>
</dbReference>
<feature type="domain" description="Helicase ATP-binding" evidence="11">
    <location>
        <begin position="101"/>
        <end position="264"/>
    </location>
</feature>
<evidence type="ECO:0000256" key="5">
    <source>
        <dbReference type="ARBA" id="ARBA00022801"/>
    </source>
</evidence>
<comment type="similarity">
    <text evidence="9">Belongs to the DEAD box helicase family. DEAH subfamily. PRP16 sub-subfamily.</text>
</comment>
<dbReference type="PROSITE" id="PS51192">
    <property type="entry name" value="HELICASE_ATP_BIND_1"/>
    <property type="match status" value="1"/>
</dbReference>
<dbReference type="PROSITE" id="PS51194">
    <property type="entry name" value="HELICASE_CTER"/>
    <property type="match status" value="1"/>
</dbReference>
<evidence type="ECO:0000259" key="11">
    <source>
        <dbReference type="PROSITE" id="PS51192"/>
    </source>
</evidence>
<sequence length="740" mass="83153">MCVFLFLLQPEPVIPVKDATSDMAIIARKGSQLVRKHREQKERKKVCWINEENPPGTETVPAYICCQTATSQHYKVFLEYILKYSFVLKVSVMSYSDCFNVFTGRDNSIVIVVGETGSGKTTQLTQYLHEDGYTSYGMVGCTQPRRVAAMSVAKRVSEEIGTNLGEEVGYAIRFEDCTSEKTLIKYMTDGILLRESLRESDLDHYSAVIMDEAHERSLNTDVLFGLLREVVARRTDLKLIVTSATMDSDKFAAFFGNVPIFHIPGRTFPVDILFSKTPQEDYVEAAVKQALQIHLSGLIGDILIFMPGQEDIEIVERLEDLDNAPALAVLPIYSQLPSDLQAKIFQKAPDGVRKCIVATNIAETSLTVDGIMFVVDAGYCKLKVFNPRIGMDALQVYPISQANANQRSGRAGRTGPGQCYRLYTQSAYKNEMLTTTIPEIQRTNLANVVLLLKSLGVQDLLLFHFMDPPPEDNMLNSMYQLWILGALDNTGALTPTGRLMVEFPLDPALSKMLIVSCDMSCSADILIIVSMLSVPAIFYRPKVHDQVREKFSVPESDHLTYLNVYMQWKNNNYSSIWCNDHFIHTKAMRKVREVRSQLKDIMVQQRMNLISCGSDWDIIRKCICAAYFHQAAKLKGIGEYVNVRTGMPCHLHPTSSLFGMGYTPDYIIYHELVMTTKVKVQQALKQHIIDSDGSCVTAASLFVGVHAMCDFSGWRVASRTWTNVLQHQTCRKKPTGKESA</sequence>
<evidence type="ECO:0000256" key="6">
    <source>
        <dbReference type="ARBA" id="ARBA00022806"/>
    </source>
</evidence>
<dbReference type="PROSITE" id="PS00690">
    <property type="entry name" value="DEAH_ATP_HELICASE"/>
    <property type="match status" value="1"/>
</dbReference>
<keyword evidence="6" id="KW-0347">Helicase</keyword>
<dbReference type="Pfam" id="PF00271">
    <property type="entry name" value="Helicase_C"/>
    <property type="match status" value="1"/>
</dbReference>
<dbReference type="InterPro" id="IPR002464">
    <property type="entry name" value="DNA/RNA_helicase_DEAH_CS"/>
</dbReference>
<comment type="catalytic activity">
    <reaction evidence="10">
        <text>ATP + H2O = ADP + phosphate + H(+)</text>
        <dbReference type="Rhea" id="RHEA:13065"/>
        <dbReference type="ChEBI" id="CHEBI:15377"/>
        <dbReference type="ChEBI" id="CHEBI:15378"/>
        <dbReference type="ChEBI" id="CHEBI:30616"/>
        <dbReference type="ChEBI" id="CHEBI:43474"/>
        <dbReference type="ChEBI" id="CHEBI:456216"/>
        <dbReference type="EC" id="3.6.4.13"/>
    </reaction>
</comment>
<dbReference type="FunFam" id="3.40.50.300:FF:000007">
    <property type="entry name" value="Pre-mRNA-splicing factor ATP-dependent RNA helicase"/>
    <property type="match status" value="1"/>
</dbReference>
<dbReference type="EC" id="3.6.4.13" evidence="1"/>
<keyword evidence="8" id="KW-0508">mRNA splicing</keyword>
<reference evidence="13" key="2">
    <citation type="submission" date="2025-08" db="UniProtKB">
        <authorList>
            <consortium name="Ensembl"/>
        </authorList>
    </citation>
    <scope>IDENTIFICATION</scope>
</reference>
<dbReference type="InterPro" id="IPR011545">
    <property type="entry name" value="DEAD/DEAH_box_helicase_dom"/>
</dbReference>